<proteinExistence type="predicted"/>
<evidence type="ECO:0000313" key="1">
    <source>
        <dbReference type="EMBL" id="KIM27673.1"/>
    </source>
</evidence>
<name>A0A0C2WN37_SERVB</name>
<dbReference type="HOGENOM" id="CLU_2147411_0_0_1"/>
<reference evidence="1 2" key="1">
    <citation type="submission" date="2014-04" db="EMBL/GenBank/DDBJ databases">
        <authorList>
            <consortium name="DOE Joint Genome Institute"/>
            <person name="Kuo A."/>
            <person name="Zuccaro A."/>
            <person name="Kohler A."/>
            <person name="Nagy L.G."/>
            <person name="Floudas D."/>
            <person name="Copeland A."/>
            <person name="Barry K.W."/>
            <person name="Cichocki N."/>
            <person name="Veneault-Fourrey C."/>
            <person name="LaButti K."/>
            <person name="Lindquist E.A."/>
            <person name="Lipzen A."/>
            <person name="Lundell T."/>
            <person name="Morin E."/>
            <person name="Murat C."/>
            <person name="Sun H."/>
            <person name="Tunlid A."/>
            <person name="Henrissat B."/>
            <person name="Grigoriev I.V."/>
            <person name="Hibbett D.S."/>
            <person name="Martin F."/>
            <person name="Nordberg H.P."/>
            <person name="Cantor M.N."/>
            <person name="Hua S.X."/>
        </authorList>
    </citation>
    <scope>NUCLEOTIDE SEQUENCE [LARGE SCALE GENOMIC DNA]</scope>
    <source>
        <strain evidence="1 2">MAFF 305830</strain>
    </source>
</reference>
<gene>
    <name evidence="1" type="ORF">M408DRAFT_162736</name>
</gene>
<dbReference type="AlphaFoldDB" id="A0A0C2WN37"/>
<reference evidence="2" key="2">
    <citation type="submission" date="2015-01" db="EMBL/GenBank/DDBJ databases">
        <title>Evolutionary Origins and Diversification of the Mycorrhizal Mutualists.</title>
        <authorList>
            <consortium name="DOE Joint Genome Institute"/>
            <consortium name="Mycorrhizal Genomics Consortium"/>
            <person name="Kohler A."/>
            <person name="Kuo A."/>
            <person name="Nagy L.G."/>
            <person name="Floudas D."/>
            <person name="Copeland A."/>
            <person name="Barry K.W."/>
            <person name="Cichocki N."/>
            <person name="Veneault-Fourrey C."/>
            <person name="LaButti K."/>
            <person name="Lindquist E.A."/>
            <person name="Lipzen A."/>
            <person name="Lundell T."/>
            <person name="Morin E."/>
            <person name="Murat C."/>
            <person name="Riley R."/>
            <person name="Ohm R."/>
            <person name="Sun H."/>
            <person name="Tunlid A."/>
            <person name="Henrissat B."/>
            <person name="Grigoriev I.V."/>
            <person name="Hibbett D.S."/>
            <person name="Martin F."/>
        </authorList>
    </citation>
    <scope>NUCLEOTIDE SEQUENCE [LARGE SCALE GENOMIC DNA]</scope>
    <source>
        <strain evidence="2">MAFF 305830</strain>
    </source>
</reference>
<evidence type="ECO:0000313" key="2">
    <source>
        <dbReference type="Proteomes" id="UP000054097"/>
    </source>
</evidence>
<dbReference type="Proteomes" id="UP000054097">
    <property type="component" value="Unassembled WGS sequence"/>
</dbReference>
<protein>
    <submittedName>
        <fullName evidence="1">Uncharacterized protein</fullName>
    </submittedName>
</protein>
<dbReference type="EMBL" id="KN824297">
    <property type="protein sequence ID" value="KIM27673.1"/>
    <property type="molecule type" value="Genomic_DNA"/>
</dbReference>
<accession>A0A0C2WN37</accession>
<sequence>MWTQSSDITMHLYEVSFHTGKLFRHVAYQWSRANESPSWRMARLPLLQKRGIRHIYLASFQPYRLGNPFALVEDSFDSQGQRAVIGCIPFAPNTFHYVRTNLTANQIFFHET</sequence>
<organism evidence="1 2">
    <name type="scientific">Serendipita vermifera MAFF 305830</name>
    <dbReference type="NCBI Taxonomy" id="933852"/>
    <lineage>
        <taxon>Eukaryota</taxon>
        <taxon>Fungi</taxon>
        <taxon>Dikarya</taxon>
        <taxon>Basidiomycota</taxon>
        <taxon>Agaricomycotina</taxon>
        <taxon>Agaricomycetes</taxon>
        <taxon>Sebacinales</taxon>
        <taxon>Serendipitaceae</taxon>
        <taxon>Serendipita</taxon>
    </lineage>
</organism>
<keyword evidence="2" id="KW-1185">Reference proteome</keyword>